<sequence>MFFPLVFRCAYFNGFAIHSPVIDRLLKRNTSESPESAVIELRINYASKVYGISGPGNTNFGLRWNSMDYKNFRG</sequence>
<accession>Q17PI2</accession>
<dbReference type="HOGENOM" id="CLU_984216_0_0_1"/>
<organism evidence="1 2">
    <name type="scientific">Aedes aegypti</name>
    <name type="common">Yellowfever mosquito</name>
    <name type="synonym">Culex aegypti</name>
    <dbReference type="NCBI Taxonomy" id="7159"/>
    <lineage>
        <taxon>Eukaryota</taxon>
        <taxon>Metazoa</taxon>
        <taxon>Ecdysozoa</taxon>
        <taxon>Arthropoda</taxon>
        <taxon>Hexapoda</taxon>
        <taxon>Insecta</taxon>
        <taxon>Pterygota</taxon>
        <taxon>Neoptera</taxon>
        <taxon>Endopterygota</taxon>
        <taxon>Diptera</taxon>
        <taxon>Nematocera</taxon>
        <taxon>Culicoidea</taxon>
        <taxon>Culicidae</taxon>
        <taxon>Culicinae</taxon>
        <taxon>Aedini</taxon>
        <taxon>Aedes</taxon>
        <taxon>Stegomyia</taxon>
    </lineage>
</organism>
<evidence type="ECO:0000313" key="2">
    <source>
        <dbReference type="Proteomes" id="UP000682892"/>
    </source>
</evidence>
<reference evidence="1" key="3">
    <citation type="submission" date="2012-09" db="EMBL/GenBank/DDBJ databases">
        <authorList>
            <consortium name="VectorBase"/>
        </authorList>
    </citation>
    <scope>NUCLEOTIDE SEQUENCE</scope>
    <source>
        <strain evidence="1">Liverpool</strain>
    </source>
</reference>
<evidence type="ECO:0000313" key="1">
    <source>
        <dbReference type="EMBL" id="EAT48635.1"/>
    </source>
</evidence>
<reference evidence="1" key="2">
    <citation type="journal article" date="2007" name="Science">
        <title>Genome sequence of Aedes aegypti, a major arbovirus vector.</title>
        <authorList>
            <person name="Nene V."/>
            <person name="Wortman J.R."/>
            <person name="Lawson D."/>
            <person name="Haas B."/>
            <person name="Kodira C."/>
            <person name="Tu Z.J."/>
            <person name="Loftus B."/>
            <person name="Xi Z."/>
            <person name="Megy K."/>
            <person name="Grabherr M."/>
            <person name="Ren Q."/>
            <person name="Zdobnov E.M."/>
            <person name="Lobo N.F."/>
            <person name="Campbell K.S."/>
            <person name="Brown S.E."/>
            <person name="Bonaldo M.F."/>
            <person name="Zhu J."/>
            <person name="Sinkins S.P."/>
            <person name="Hogenkamp D.G."/>
            <person name="Amedeo P."/>
            <person name="Arensburger P."/>
            <person name="Atkinson P.W."/>
            <person name="Bidwell S."/>
            <person name="Biedler J."/>
            <person name="Birney E."/>
            <person name="Bruggner R.V."/>
            <person name="Costas J."/>
            <person name="Coy M.R."/>
            <person name="Crabtree J."/>
            <person name="Crawford M."/>
            <person name="Debruyn B."/>
            <person name="Decaprio D."/>
            <person name="Eiglmeier K."/>
            <person name="Eisenstadt E."/>
            <person name="El-Dorry H."/>
            <person name="Gelbart W.M."/>
            <person name="Gomes S.L."/>
            <person name="Hammond M."/>
            <person name="Hannick L.I."/>
            <person name="Hogan J.R."/>
            <person name="Holmes M.H."/>
            <person name="Jaffe D."/>
            <person name="Johnston J.S."/>
            <person name="Kennedy R.C."/>
            <person name="Koo H."/>
            <person name="Kravitz S."/>
            <person name="Kriventseva E.V."/>
            <person name="Kulp D."/>
            <person name="Labutti K."/>
            <person name="Lee E."/>
            <person name="Li S."/>
            <person name="Lovin D.D."/>
            <person name="Mao C."/>
            <person name="Mauceli E."/>
            <person name="Menck C.F."/>
            <person name="Miller J.R."/>
            <person name="Montgomery P."/>
            <person name="Mori A."/>
            <person name="Nascimento A.L."/>
            <person name="Naveira H.F."/>
            <person name="Nusbaum C."/>
            <person name="O'leary S."/>
            <person name="Orvis J."/>
            <person name="Pertea M."/>
            <person name="Quesneville H."/>
            <person name="Reidenbach K.R."/>
            <person name="Rogers Y.H."/>
            <person name="Roth C.W."/>
            <person name="Schneider J.R."/>
            <person name="Schatz M."/>
            <person name="Shumway M."/>
            <person name="Stanke M."/>
            <person name="Stinson E.O."/>
            <person name="Tubio J.M."/>
            <person name="Vanzee J.P."/>
            <person name="Verjovski-Almeida S."/>
            <person name="Werner D."/>
            <person name="White O."/>
            <person name="Wyder S."/>
            <person name="Zeng Q."/>
            <person name="Zhao Q."/>
            <person name="Zhao Y."/>
            <person name="Hill C.A."/>
            <person name="Raikhel A.S."/>
            <person name="Soares M.B."/>
            <person name="Knudson D.L."/>
            <person name="Lee N.H."/>
            <person name="Galagan J."/>
            <person name="Salzberg S.L."/>
            <person name="Paulsen I.T."/>
            <person name="Dimopoulos G."/>
            <person name="Collins F.H."/>
            <person name="Birren B."/>
            <person name="Fraser-Liggett C.M."/>
            <person name="Severson D.W."/>
        </authorList>
    </citation>
    <scope>NUCLEOTIDE SEQUENCE [LARGE SCALE GENOMIC DNA]</scope>
    <source>
        <strain evidence="1">Liverpool</strain>
    </source>
</reference>
<dbReference type="PaxDb" id="7159-AAEL000352-PA"/>
<protein>
    <submittedName>
        <fullName evidence="1">AAEL000352-PA</fullName>
    </submittedName>
</protein>
<gene>
    <name evidence="1" type="ORF">AaeL_AAEL000352</name>
</gene>
<name>Q17PI2_AEDAE</name>
<dbReference type="EMBL" id="CH477191">
    <property type="protein sequence ID" value="EAT48635.1"/>
    <property type="molecule type" value="Genomic_DNA"/>
</dbReference>
<proteinExistence type="predicted"/>
<dbReference type="Proteomes" id="UP000682892">
    <property type="component" value="Unassembled WGS sequence"/>
</dbReference>
<dbReference type="AlphaFoldDB" id="Q17PI2"/>
<reference evidence="1" key="1">
    <citation type="submission" date="2005-10" db="EMBL/GenBank/DDBJ databases">
        <authorList>
            <person name="Loftus B.J."/>
            <person name="Nene V.M."/>
            <person name="Hannick L.I."/>
            <person name="Bidwell S."/>
            <person name="Haas B."/>
            <person name="Amedeo P."/>
            <person name="Orvis J."/>
            <person name="Wortman J.R."/>
            <person name="White O.R."/>
            <person name="Salzberg S."/>
            <person name="Shumway M."/>
            <person name="Koo H."/>
            <person name="Zhao Y."/>
            <person name="Holmes M."/>
            <person name="Miller J."/>
            <person name="Schatz M."/>
            <person name="Pop M."/>
            <person name="Pai G."/>
            <person name="Utterback T."/>
            <person name="Rogers Y.-H."/>
            <person name="Kravitz S."/>
            <person name="Fraser C.M."/>
        </authorList>
    </citation>
    <scope>NUCLEOTIDE SEQUENCE</scope>
    <source>
        <strain evidence="1">Liverpool</strain>
    </source>
</reference>